<feature type="domain" description="Phosphatidic acid phosphatase type 2/haloperoxidase" evidence="8">
    <location>
        <begin position="107"/>
        <end position="213"/>
    </location>
</feature>
<evidence type="ECO:0000313" key="10">
    <source>
        <dbReference type="Proteomes" id="UP001499924"/>
    </source>
</evidence>
<evidence type="ECO:0000256" key="7">
    <source>
        <dbReference type="SAM" id="Phobius"/>
    </source>
</evidence>
<evidence type="ECO:0000256" key="2">
    <source>
        <dbReference type="ARBA" id="ARBA00022475"/>
    </source>
</evidence>
<proteinExistence type="predicted"/>
<accession>A0ABP6NYX0</accession>
<feature type="transmembrane region" description="Helical" evidence="7">
    <location>
        <begin position="71"/>
        <end position="95"/>
    </location>
</feature>
<evidence type="ECO:0000256" key="6">
    <source>
        <dbReference type="ARBA" id="ARBA00023136"/>
    </source>
</evidence>
<dbReference type="Proteomes" id="UP001499924">
    <property type="component" value="Unassembled WGS sequence"/>
</dbReference>
<dbReference type="EMBL" id="BAAAVV010000002">
    <property type="protein sequence ID" value="GAA3162385.1"/>
    <property type="molecule type" value="Genomic_DNA"/>
</dbReference>
<keyword evidence="6 7" id="KW-0472">Membrane</keyword>
<evidence type="ECO:0000256" key="5">
    <source>
        <dbReference type="ARBA" id="ARBA00022989"/>
    </source>
</evidence>
<dbReference type="SUPFAM" id="SSF48317">
    <property type="entry name" value="Acid phosphatase/Vanadium-dependent haloperoxidase"/>
    <property type="match status" value="1"/>
</dbReference>
<feature type="transmembrane region" description="Helical" evidence="7">
    <location>
        <begin position="537"/>
        <end position="556"/>
    </location>
</feature>
<feature type="transmembrane region" description="Helical" evidence="7">
    <location>
        <begin position="709"/>
        <end position="728"/>
    </location>
</feature>
<evidence type="ECO:0000256" key="3">
    <source>
        <dbReference type="ARBA" id="ARBA00022692"/>
    </source>
</evidence>
<dbReference type="InterPro" id="IPR011009">
    <property type="entry name" value="Kinase-like_dom_sf"/>
</dbReference>
<dbReference type="Pfam" id="PF03706">
    <property type="entry name" value="LPG_synthase_TM"/>
    <property type="match status" value="1"/>
</dbReference>
<feature type="transmembrane region" description="Helical" evidence="7">
    <location>
        <begin position="175"/>
        <end position="192"/>
    </location>
</feature>
<dbReference type="Gene3D" id="1.10.510.10">
    <property type="entry name" value="Transferase(Phosphotransferase) domain 1"/>
    <property type="match status" value="1"/>
</dbReference>
<comment type="caution">
    <text evidence="9">The sequence shown here is derived from an EMBL/GenBank/DDBJ whole genome shotgun (WGS) entry which is preliminary data.</text>
</comment>
<dbReference type="InterPro" id="IPR000326">
    <property type="entry name" value="PAP2/HPO"/>
</dbReference>
<dbReference type="Pfam" id="PF01569">
    <property type="entry name" value="PAP2"/>
    <property type="match status" value="1"/>
</dbReference>
<evidence type="ECO:0000256" key="1">
    <source>
        <dbReference type="ARBA" id="ARBA00004651"/>
    </source>
</evidence>
<feature type="transmembrane region" description="Helical" evidence="7">
    <location>
        <begin position="497"/>
        <end position="517"/>
    </location>
</feature>
<keyword evidence="3 7" id="KW-0812">Transmembrane</keyword>
<reference evidence="10" key="1">
    <citation type="journal article" date="2019" name="Int. J. Syst. Evol. Microbiol.">
        <title>The Global Catalogue of Microorganisms (GCM) 10K type strain sequencing project: providing services to taxonomists for standard genome sequencing and annotation.</title>
        <authorList>
            <consortium name="The Broad Institute Genomics Platform"/>
            <consortium name="The Broad Institute Genome Sequencing Center for Infectious Disease"/>
            <person name="Wu L."/>
            <person name="Ma J."/>
        </authorList>
    </citation>
    <scope>NUCLEOTIDE SEQUENCE [LARGE SCALE GENOMIC DNA]</scope>
    <source>
        <strain evidence="10">JCM 15614</strain>
    </source>
</reference>
<feature type="transmembrane region" description="Helical" evidence="7">
    <location>
        <begin position="198"/>
        <end position="218"/>
    </location>
</feature>
<evidence type="ECO:0000256" key="4">
    <source>
        <dbReference type="ARBA" id="ARBA00022801"/>
    </source>
</evidence>
<feature type="transmembrane region" description="Helical" evidence="7">
    <location>
        <begin position="765"/>
        <end position="784"/>
    </location>
</feature>
<keyword evidence="10" id="KW-1185">Reference proteome</keyword>
<feature type="transmembrane region" description="Helical" evidence="7">
    <location>
        <begin position="642"/>
        <end position="664"/>
    </location>
</feature>
<dbReference type="PANTHER" id="PTHR14969:SF62">
    <property type="entry name" value="DECAPRENYLPHOSPHORYL-5-PHOSPHORIBOSE PHOSPHATASE RV3807C-RELATED"/>
    <property type="match status" value="1"/>
</dbReference>
<dbReference type="Gene3D" id="1.20.144.10">
    <property type="entry name" value="Phosphatidic acid phosphatase type 2/haloperoxidase"/>
    <property type="match status" value="1"/>
</dbReference>
<dbReference type="InterPro" id="IPR022791">
    <property type="entry name" value="L-PG_synthase/AglD"/>
</dbReference>
<dbReference type="SUPFAM" id="SSF56112">
    <property type="entry name" value="Protein kinase-like (PK-like)"/>
    <property type="match status" value="1"/>
</dbReference>
<comment type="subcellular location">
    <subcellularLocation>
        <location evidence="1">Cell membrane</location>
        <topology evidence="1">Multi-pass membrane protein</topology>
    </subcellularLocation>
</comment>
<evidence type="ECO:0000259" key="8">
    <source>
        <dbReference type="SMART" id="SM00014"/>
    </source>
</evidence>
<keyword evidence="4" id="KW-0378">Hydrolase</keyword>
<feature type="transmembrane region" description="Helical" evidence="7">
    <location>
        <begin position="107"/>
        <end position="126"/>
    </location>
</feature>
<name>A0ABP6NYX0_9ACTN</name>
<feature type="transmembrane region" description="Helical" evidence="7">
    <location>
        <begin position="609"/>
        <end position="630"/>
    </location>
</feature>
<dbReference type="SMART" id="SM00014">
    <property type="entry name" value="acidPPc"/>
    <property type="match status" value="1"/>
</dbReference>
<dbReference type="RefSeq" id="WP_344687832.1">
    <property type="nucleotide sequence ID" value="NZ_BAAAVV010000002.1"/>
</dbReference>
<keyword evidence="2" id="KW-1003">Cell membrane</keyword>
<dbReference type="PANTHER" id="PTHR14969">
    <property type="entry name" value="SPHINGOSINE-1-PHOSPHATE PHOSPHOHYDROLASE"/>
    <property type="match status" value="1"/>
</dbReference>
<sequence length="812" mass="85517">MTTRVAASQAAVEPGQPARGRRSVVHRYPVDLVRVGLGLAIVGIGLLIAQRGQLSVFERDVFQIINDLPPLFFPVVWAVMQLGNVVAVPILAAVAALARRFRMARDLLVSGLLAYVAADLIKSLVRRERPGGFAVDPFFPEGPIEGLGFISGHAAVAAALATAAAPYLTRRTRRVAWGVAAAVAISRIYVGAHLPLDIIGGAAAGWAIGSLVHWAFGLPRWEPSARRVGALLARYGLPVRDLRRSTVVARSSHPFEAVDETGRRVYVKVLDPDRFERDWLYRLYRVVAVRDIKDADAVAPLGQQAEHEAVAAMTARERGVRVPPVLLARGNQKGAVLVQEYRVGTPLDEFLPDDVTPGLLAEVWHQLALMRGARIAHHDLVASSVLVDADGKPWLVDFGNAVTGADDDDLAGDVAELMASLAMRLDPVVVADSAVDALGPDVVAEALTGLMPLTLSAATRHEEREQPGRLSALRRAVRARLDLPDPDRYEFAPAGRVAVAAVTVGAALVLVGVPLLADSASLLETVEHNGWRWLGAAFALAVVARAATAAAGLFTVERRLALGRTYGASMVADGASLLHGHTGWRRAAVRYLERAGVLPDAARRAMDRFSAGAILAAVFVALVTLVLAVVEGEISQWGAPEAAVPAVLLGAGAWVLVLTGQWLAARHAAATQPGSPAPARLVTQAVRRALARTPDAGHGSDPWRRGAQFAWAATAVVLEGATLAAALHGVGGQVPVLATATVYAALHLLWSAVPVTGAPGAADVALLLALTALGAPLAAAVAGVVTFRLLTFWIPAALGALLSGRFEHRFVT</sequence>
<feature type="transmembrane region" description="Helical" evidence="7">
    <location>
        <begin position="146"/>
        <end position="168"/>
    </location>
</feature>
<protein>
    <recommendedName>
        <fullName evidence="8">Phosphatidic acid phosphatase type 2/haloperoxidase domain-containing protein</fullName>
    </recommendedName>
</protein>
<dbReference type="InterPro" id="IPR036938">
    <property type="entry name" value="PAP2/HPO_sf"/>
</dbReference>
<keyword evidence="5 7" id="KW-1133">Transmembrane helix</keyword>
<evidence type="ECO:0000313" key="9">
    <source>
        <dbReference type="EMBL" id="GAA3162385.1"/>
    </source>
</evidence>
<organism evidence="9 10">
    <name type="scientific">Blastococcus jejuensis</name>
    <dbReference type="NCBI Taxonomy" id="351224"/>
    <lineage>
        <taxon>Bacteria</taxon>
        <taxon>Bacillati</taxon>
        <taxon>Actinomycetota</taxon>
        <taxon>Actinomycetes</taxon>
        <taxon>Geodermatophilales</taxon>
        <taxon>Geodermatophilaceae</taxon>
        <taxon>Blastococcus</taxon>
    </lineage>
</organism>
<feature type="transmembrane region" description="Helical" evidence="7">
    <location>
        <begin position="32"/>
        <end position="51"/>
    </location>
</feature>
<gene>
    <name evidence="9" type="ORF">GCM10010531_12730</name>
</gene>
<feature type="transmembrane region" description="Helical" evidence="7">
    <location>
        <begin position="734"/>
        <end position="753"/>
    </location>
</feature>